<dbReference type="AlphaFoldDB" id="E5ABZ9"/>
<name>E5ABZ9_LEPMJ</name>
<evidence type="ECO:0000313" key="3">
    <source>
        <dbReference type="Proteomes" id="UP000002668"/>
    </source>
</evidence>
<protein>
    <submittedName>
        <fullName evidence="2">Predicted protein</fullName>
    </submittedName>
</protein>
<reference evidence="3" key="1">
    <citation type="journal article" date="2011" name="Nat. Commun.">
        <title>Effector diversification within compartments of the Leptosphaeria maculans genome affected by Repeat-Induced Point mutations.</title>
        <authorList>
            <person name="Rouxel T."/>
            <person name="Grandaubert J."/>
            <person name="Hane J.K."/>
            <person name="Hoede C."/>
            <person name="van de Wouw A.P."/>
            <person name="Couloux A."/>
            <person name="Dominguez V."/>
            <person name="Anthouard V."/>
            <person name="Bally P."/>
            <person name="Bourras S."/>
            <person name="Cozijnsen A.J."/>
            <person name="Ciuffetti L.M."/>
            <person name="Degrave A."/>
            <person name="Dilmaghani A."/>
            <person name="Duret L."/>
            <person name="Fudal I."/>
            <person name="Goodwin S.B."/>
            <person name="Gout L."/>
            <person name="Glaser N."/>
            <person name="Linglin J."/>
            <person name="Kema G.H.J."/>
            <person name="Lapalu N."/>
            <person name="Lawrence C.B."/>
            <person name="May K."/>
            <person name="Meyer M."/>
            <person name="Ollivier B."/>
            <person name="Poulain J."/>
            <person name="Schoch C.L."/>
            <person name="Simon A."/>
            <person name="Spatafora J.W."/>
            <person name="Stachowiak A."/>
            <person name="Turgeon B.G."/>
            <person name="Tyler B.M."/>
            <person name="Vincent D."/>
            <person name="Weissenbach J."/>
            <person name="Amselem J."/>
            <person name="Quesneville H."/>
            <person name="Oliver R.P."/>
            <person name="Wincker P."/>
            <person name="Balesdent M.-H."/>
            <person name="Howlett B.J."/>
        </authorList>
    </citation>
    <scope>NUCLEOTIDE SEQUENCE [LARGE SCALE GENOMIC DNA]</scope>
    <source>
        <strain evidence="3">JN3 / isolate v23.1.3 / race Av1-4-5-6-7-8</strain>
    </source>
</reference>
<evidence type="ECO:0000313" key="2">
    <source>
        <dbReference type="EMBL" id="CBY01190.1"/>
    </source>
</evidence>
<gene>
    <name evidence="2" type="ORF">LEMA_P023200.1</name>
</gene>
<dbReference type="VEuPathDB" id="FungiDB:LEMA_P023200.1"/>
<evidence type="ECO:0000256" key="1">
    <source>
        <dbReference type="SAM" id="MobiDB-lite"/>
    </source>
</evidence>
<dbReference type="EMBL" id="FP929138">
    <property type="protein sequence ID" value="CBY01190.1"/>
    <property type="molecule type" value="Genomic_DNA"/>
</dbReference>
<dbReference type="InParanoid" id="E5ABZ9"/>
<proteinExistence type="predicted"/>
<organism evidence="3">
    <name type="scientific">Leptosphaeria maculans (strain JN3 / isolate v23.1.3 / race Av1-4-5-6-7-8)</name>
    <name type="common">Blackleg fungus</name>
    <name type="synonym">Phoma lingam</name>
    <dbReference type="NCBI Taxonomy" id="985895"/>
    <lineage>
        <taxon>Eukaryota</taxon>
        <taxon>Fungi</taxon>
        <taxon>Dikarya</taxon>
        <taxon>Ascomycota</taxon>
        <taxon>Pezizomycotina</taxon>
        <taxon>Dothideomycetes</taxon>
        <taxon>Pleosporomycetidae</taxon>
        <taxon>Pleosporales</taxon>
        <taxon>Pleosporineae</taxon>
        <taxon>Leptosphaeriaceae</taxon>
        <taxon>Plenodomus</taxon>
        <taxon>Plenodomus lingam/Leptosphaeria maculans species complex</taxon>
    </lineage>
</organism>
<dbReference type="Proteomes" id="UP000002668">
    <property type="component" value="Genome"/>
</dbReference>
<sequence length="160" mass="18355">MQFAPKPDLKIGKKTIIDNMRFASLDANKRRRLAGYRYMNTPRAAHGTQDVAKSKCEDAWQDFDFDYSCNTIHSIRADSLGRPSLLLPHHHALDYSHTPSPSPYRKHQAPGEKRKRKKNGNPTRLRSIFEAETKHSPACQTASFWPSMPTWDELKQHVGL</sequence>
<accession>E5ABZ9</accession>
<feature type="compositionally biased region" description="Basic residues" evidence="1">
    <location>
        <begin position="104"/>
        <end position="119"/>
    </location>
</feature>
<feature type="region of interest" description="Disordered" evidence="1">
    <location>
        <begin position="91"/>
        <end position="123"/>
    </location>
</feature>
<dbReference type="HOGENOM" id="CLU_1652469_0_0_1"/>
<keyword evidence="3" id="KW-1185">Reference proteome</keyword>